<feature type="transmembrane region" description="Helical" evidence="20">
    <location>
        <begin position="494"/>
        <end position="512"/>
    </location>
</feature>
<keyword evidence="5" id="KW-0597">Phosphoprotein</keyword>
<evidence type="ECO:0000256" key="1">
    <source>
        <dbReference type="ARBA" id="ARBA00004424"/>
    </source>
</evidence>
<feature type="transmembrane region" description="Helical" evidence="20">
    <location>
        <begin position="239"/>
        <end position="258"/>
    </location>
</feature>
<evidence type="ECO:0000256" key="3">
    <source>
        <dbReference type="ARBA" id="ARBA00022448"/>
    </source>
</evidence>
<evidence type="ECO:0000256" key="9">
    <source>
        <dbReference type="ARBA" id="ARBA00023157"/>
    </source>
</evidence>
<evidence type="ECO:0000256" key="18">
    <source>
        <dbReference type="ARBA" id="ARBA00093193"/>
    </source>
</evidence>
<evidence type="ECO:0000256" key="5">
    <source>
        <dbReference type="ARBA" id="ARBA00022553"/>
    </source>
</evidence>
<comment type="caution">
    <text evidence="21">The sequence shown here is derived from an EMBL/GenBank/DDBJ whole genome shotgun (WGS) entry which is preliminary data.</text>
</comment>
<comment type="similarity">
    <text evidence="2">Belongs to the amino acid-polyamine-organocation (APC) superfamily.</text>
</comment>
<dbReference type="PANTHER" id="PTHR11785:SF512">
    <property type="entry name" value="SOBREMESA, ISOFORM B"/>
    <property type="match status" value="1"/>
</dbReference>
<keyword evidence="4" id="KW-1003">Cell membrane</keyword>
<evidence type="ECO:0000256" key="6">
    <source>
        <dbReference type="ARBA" id="ARBA00022692"/>
    </source>
</evidence>
<dbReference type="InterPro" id="IPR050598">
    <property type="entry name" value="AminoAcid_Transporter"/>
</dbReference>
<feature type="compositionally biased region" description="Basic and acidic residues" evidence="19">
    <location>
        <begin position="40"/>
        <end position="52"/>
    </location>
</feature>
<evidence type="ECO:0000256" key="14">
    <source>
        <dbReference type="ARBA" id="ARBA00052732"/>
    </source>
</evidence>
<dbReference type="EMBL" id="JBAMIC010000001">
    <property type="protein sequence ID" value="KAK7114589.1"/>
    <property type="molecule type" value="Genomic_DNA"/>
</dbReference>
<feature type="transmembrane region" description="Helical" evidence="20">
    <location>
        <begin position="355"/>
        <end position="374"/>
    </location>
</feature>
<feature type="region of interest" description="Disordered" evidence="19">
    <location>
        <begin position="1"/>
        <end position="72"/>
    </location>
</feature>
<organism evidence="21 22">
    <name type="scientific">Littorina saxatilis</name>
    <dbReference type="NCBI Taxonomy" id="31220"/>
    <lineage>
        <taxon>Eukaryota</taxon>
        <taxon>Metazoa</taxon>
        <taxon>Spiralia</taxon>
        <taxon>Lophotrochozoa</taxon>
        <taxon>Mollusca</taxon>
        <taxon>Gastropoda</taxon>
        <taxon>Caenogastropoda</taxon>
        <taxon>Littorinimorpha</taxon>
        <taxon>Littorinoidea</taxon>
        <taxon>Littorinidae</taxon>
        <taxon>Littorina</taxon>
    </lineage>
</organism>
<feature type="compositionally biased region" description="Basic and acidic residues" evidence="19">
    <location>
        <begin position="1"/>
        <end position="28"/>
    </location>
</feature>
<dbReference type="PIRSF" id="PIRSF006060">
    <property type="entry name" value="AA_transporter"/>
    <property type="match status" value="1"/>
</dbReference>
<evidence type="ECO:0000256" key="7">
    <source>
        <dbReference type="ARBA" id="ARBA00022989"/>
    </source>
</evidence>
<keyword evidence="8 20" id="KW-0472">Membrane</keyword>
<evidence type="ECO:0000256" key="2">
    <source>
        <dbReference type="ARBA" id="ARBA00009523"/>
    </source>
</evidence>
<evidence type="ECO:0000256" key="4">
    <source>
        <dbReference type="ARBA" id="ARBA00022475"/>
    </source>
</evidence>
<evidence type="ECO:0000256" key="17">
    <source>
        <dbReference type="ARBA" id="ARBA00083296"/>
    </source>
</evidence>
<reference evidence="21 22" key="1">
    <citation type="submission" date="2024-02" db="EMBL/GenBank/DDBJ databases">
        <title>Chromosome-scale genome assembly of the rough periwinkle Littorina saxatilis.</title>
        <authorList>
            <person name="De Jode A."/>
            <person name="Faria R."/>
            <person name="Formenti G."/>
            <person name="Sims Y."/>
            <person name="Smith T.P."/>
            <person name="Tracey A."/>
            <person name="Wood J.M.D."/>
            <person name="Zagrodzka Z.B."/>
            <person name="Johannesson K."/>
            <person name="Butlin R.K."/>
            <person name="Leder E.H."/>
        </authorList>
    </citation>
    <scope>NUCLEOTIDE SEQUENCE [LARGE SCALE GENOMIC DNA]</scope>
    <source>
        <strain evidence="21">Snail1</strain>
        <tissue evidence="21">Muscle</tissue>
    </source>
</reference>
<evidence type="ECO:0000256" key="10">
    <source>
        <dbReference type="ARBA" id="ARBA00051323"/>
    </source>
</evidence>
<keyword evidence="6 20" id="KW-0812">Transmembrane</keyword>
<keyword evidence="3" id="KW-0813">Transport</keyword>
<feature type="transmembrane region" description="Helical" evidence="20">
    <location>
        <begin position="469"/>
        <end position="488"/>
    </location>
</feature>
<dbReference type="InterPro" id="IPR002293">
    <property type="entry name" value="AA/rel_permease1"/>
</dbReference>
<evidence type="ECO:0000256" key="12">
    <source>
        <dbReference type="ARBA" id="ARBA00051835"/>
    </source>
</evidence>
<evidence type="ECO:0000256" key="16">
    <source>
        <dbReference type="ARBA" id="ARBA00079910"/>
    </source>
</evidence>
<feature type="transmembrane region" description="Helical" evidence="20">
    <location>
        <begin position="89"/>
        <end position="109"/>
    </location>
</feature>
<comment type="catalytic activity">
    <reaction evidence="18">
        <text>L-phenylalanine(out) + L-arginine(in) = L-phenylalanine(in) + L-arginine(out)</text>
        <dbReference type="Rhea" id="RHEA:71067"/>
        <dbReference type="ChEBI" id="CHEBI:32682"/>
        <dbReference type="ChEBI" id="CHEBI:58095"/>
    </reaction>
    <physiologicalReaction direction="left-to-right" evidence="18">
        <dbReference type="Rhea" id="RHEA:71068"/>
    </physiologicalReaction>
</comment>
<comment type="catalytic activity">
    <reaction evidence="13">
        <text>L-cysteine(out) + L-arginine(in) = L-cysteine(in) + L-arginine(out)</text>
        <dbReference type="Rhea" id="RHEA:71071"/>
        <dbReference type="ChEBI" id="CHEBI:32682"/>
        <dbReference type="ChEBI" id="CHEBI:35235"/>
    </reaction>
    <physiologicalReaction direction="left-to-right" evidence="13">
        <dbReference type="Rhea" id="RHEA:71072"/>
    </physiologicalReaction>
</comment>
<evidence type="ECO:0000256" key="11">
    <source>
        <dbReference type="ARBA" id="ARBA00051814"/>
    </source>
</evidence>
<evidence type="ECO:0000256" key="13">
    <source>
        <dbReference type="ARBA" id="ARBA00052179"/>
    </source>
</evidence>
<accession>A0AAN9GN95</accession>
<dbReference type="PANTHER" id="PTHR11785">
    <property type="entry name" value="AMINO ACID TRANSPORTER"/>
    <property type="match status" value="1"/>
</dbReference>
<comment type="catalytic activity">
    <reaction evidence="10">
        <text>L-lysine(out) + L-arginine(in) = L-lysine(in) + L-arginine(out)</text>
        <dbReference type="Rhea" id="RHEA:70827"/>
        <dbReference type="ChEBI" id="CHEBI:32551"/>
        <dbReference type="ChEBI" id="CHEBI:32682"/>
    </reaction>
    <physiologicalReaction direction="left-to-right" evidence="10">
        <dbReference type="Rhea" id="RHEA:70828"/>
    </physiologicalReaction>
</comment>
<proteinExistence type="inferred from homology"/>
<gene>
    <name evidence="21" type="ORF">V1264_000628</name>
</gene>
<feature type="transmembrane region" description="Helical" evidence="20">
    <location>
        <begin position="410"/>
        <end position="429"/>
    </location>
</feature>
<sequence>MDTKRKMADVKIHVPSSKDSHLPRESHHSTKKYRLSPTLRENEKSSTKKKDSSVVTSFNISSSESDMTSSPEYGDIEIEEDKMELRRDLGFFSSVCMIVGTIVGSGIFVSPKGVLESTGSVALSLIVWIGAGVIALFGGLCYAELGTMIQKSGGEYSYLQAAYGNIMAFLFTWVSVLLIRTSSLAIMTLTMAEYVATFFSSCGDHEVAKKLIAIFACVTVGIVNSYSTKLAARVQNLTTTLKVGALVVILVGGIVQLFKGKTSNLNKGFEGSATSPSVIALAFYDALWAYDGWQNLNYITEEVKNPAKTLPRANIVAVLTVTLLYTLTNVSYLTAMTATELLDADAVAVLWGDRILKAAGVIIPICVIISTFGSSNGTAFTGSRTIFAAARDDNLPGVLSYIHVQQRTPLPSMLFCITIALFMVAAGDISSLIDFFSFVAWLSYGLTFASLLILRYTMKDVPRPYKVPIVIPILMTCVSVYLVIAPIVESPQIGFLYAFLFVMAGLIFYFPFVRFHLKIPGFEKLSIYIQLLLEVSPTSYKVD</sequence>
<evidence type="ECO:0000256" key="20">
    <source>
        <dbReference type="SAM" id="Phobius"/>
    </source>
</evidence>
<comment type="catalytic activity">
    <reaction evidence="11">
        <text>L-cystine(out) + L-arginine(in) = L-cystine(in) + L-arginine(out)</text>
        <dbReference type="Rhea" id="RHEA:71075"/>
        <dbReference type="ChEBI" id="CHEBI:32682"/>
        <dbReference type="ChEBI" id="CHEBI:35491"/>
    </reaction>
    <physiologicalReaction direction="left-to-right" evidence="11">
        <dbReference type="Rhea" id="RHEA:71076"/>
    </physiologicalReaction>
</comment>
<evidence type="ECO:0000313" key="21">
    <source>
        <dbReference type="EMBL" id="KAK7114589.1"/>
    </source>
</evidence>
<dbReference type="Proteomes" id="UP001374579">
    <property type="component" value="Unassembled WGS sequence"/>
</dbReference>
<dbReference type="Pfam" id="PF13520">
    <property type="entry name" value="AA_permease_2"/>
    <property type="match status" value="1"/>
</dbReference>
<feature type="transmembrane region" description="Helical" evidence="20">
    <location>
        <begin position="313"/>
        <end position="335"/>
    </location>
</feature>
<comment type="subcellular location">
    <subcellularLocation>
        <location evidence="1">Apical cell membrane</location>
        <topology evidence="1">Multi-pass membrane protein</topology>
    </subcellularLocation>
</comment>
<feature type="transmembrane region" description="Helical" evidence="20">
    <location>
        <begin position="121"/>
        <end position="145"/>
    </location>
</feature>
<dbReference type="Gene3D" id="1.20.1740.10">
    <property type="entry name" value="Amino acid/polyamine transporter I"/>
    <property type="match status" value="1"/>
</dbReference>
<feature type="transmembrane region" description="Helical" evidence="20">
    <location>
        <begin position="435"/>
        <end position="457"/>
    </location>
</feature>
<keyword evidence="9" id="KW-1015">Disulfide bond</keyword>
<comment type="catalytic activity">
    <reaction evidence="14">
        <text>L-leucine(out) + L-arginine(in) = L-leucine(in) + L-arginine(out)</text>
        <dbReference type="Rhea" id="RHEA:71059"/>
        <dbReference type="ChEBI" id="CHEBI:32682"/>
        <dbReference type="ChEBI" id="CHEBI:57427"/>
    </reaction>
    <physiologicalReaction direction="left-to-right" evidence="14">
        <dbReference type="Rhea" id="RHEA:71060"/>
    </physiologicalReaction>
</comment>
<feature type="compositionally biased region" description="Low complexity" evidence="19">
    <location>
        <begin position="53"/>
        <end position="70"/>
    </location>
</feature>
<dbReference type="AlphaFoldDB" id="A0AAN9GN95"/>
<dbReference type="GO" id="GO:0016324">
    <property type="term" value="C:apical plasma membrane"/>
    <property type="evidence" value="ECO:0007669"/>
    <property type="project" value="UniProtKB-SubCell"/>
</dbReference>
<feature type="transmembrane region" description="Helical" evidence="20">
    <location>
        <begin position="211"/>
        <end position="227"/>
    </location>
</feature>
<protein>
    <recommendedName>
        <fullName evidence="15">b(0,+)-type amino acid transporter 1</fullName>
    </recommendedName>
    <alternativeName>
        <fullName evidence="16">Glycoprotein-associated amino acid transporter b0,+AT1</fullName>
    </alternativeName>
    <alternativeName>
        <fullName evidence="17">Solute carrier family 7 member 9</fullName>
    </alternativeName>
</protein>
<evidence type="ECO:0000256" key="8">
    <source>
        <dbReference type="ARBA" id="ARBA00023136"/>
    </source>
</evidence>
<evidence type="ECO:0000313" key="22">
    <source>
        <dbReference type="Proteomes" id="UP001374579"/>
    </source>
</evidence>
<dbReference type="GO" id="GO:0015179">
    <property type="term" value="F:L-amino acid transmembrane transporter activity"/>
    <property type="evidence" value="ECO:0007669"/>
    <property type="project" value="TreeGrafter"/>
</dbReference>
<evidence type="ECO:0000256" key="15">
    <source>
        <dbReference type="ARBA" id="ARBA00074336"/>
    </source>
</evidence>
<evidence type="ECO:0000256" key="19">
    <source>
        <dbReference type="SAM" id="MobiDB-lite"/>
    </source>
</evidence>
<dbReference type="FunFam" id="1.20.1740.10:FF:000015">
    <property type="entry name" value="B(0,+)-type amino acid transporter 1"/>
    <property type="match status" value="1"/>
</dbReference>
<keyword evidence="22" id="KW-1185">Reference proteome</keyword>
<name>A0AAN9GN95_9CAEN</name>
<comment type="catalytic activity">
    <reaction evidence="12">
        <text>L-histidine(out) + L-arginine(in) = L-histidine(in) + L-arginine(out)</text>
        <dbReference type="Rhea" id="RHEA:71063"/>
        <dbReference type="ChEBI" id="CHEBI:32682"/>
        <dbReference type="ChEBI" id="CHEBI:57595"/>
    </reaction>
    <physiologicalReaction direction="left-to-right" evidence="12">
        <dbReference type="Rhea" id="RHEA:71064"/>
    </physiologicalReaction>
</comment>
<keyword evidence="7 20" id="KW-1133">Transmembrane helix</keyword>